<evidence type="ECO:0000313" key="7">
    <source>
        <dbReference type="EMBL" id="RYB94716.1"/>
    </source>
</evidence>
<dbReference type="SUPFAM" id="SSF88946">
    <property type="entry name" value="Sigma2 domain of RNA polymerase sigma factors"/>
    <property type="match status" value="1"/>
</dbReference>
<feature type="domain" description="RNA polymerase sigma factor 70 region 4 type 2" evidence="6">
    <location>
        <begin position="139"/>
        <end position="189"/>
    </location>
</feature>
<dbReference type="Pfam" id="PF08281">
    <property type="entry name" value="Sigma70_r4_2"/>
    <property type="match status" value="1"/>
</dbReference>
<dbReference type="InterPro" id="IPR036388">
    <property type="entry name" value="WH-like_DNA-bd_sf"/>
</dbReference>
<dbReference type="Gene3D" id="1.10.1740.10">
    <property type="match status" value="1"/>
</dbReference>
<protein>
    <submittedName>
        <fullName evidence="7">Sigma-70 family RNA polymerase sigma factor</fullName>
    </submittedName>
</protein>
<dbReference type="InterPro" id="IPR039425">
    <property type="entry name" value="RNA_pol_sigma-70-like"/>
</dbReference>
<keyword evidence="8" id="KW-1185">Reference proteome</keyword>
<keyword evidence="4" id="KW-0804">Transcription</keyword>
<dbReference type="PANTHER" id="PTHR43133:SF66">
    <property type="entry name" value="ECF RNA POLYMERASE SIGMA FACTOR SIGK"/>
    <property type="match status" value="1"/>
</dbReference>
<sequence length="201" mass="22310">MPPPAPAPRPARHRTEDPVALRLRRAATGDQEAFAELYDLMSSRVHGLVLRVLRDHHHAEDVTQDVFVEVWRKSASFDPLRGSAQGWILAMAHHRAVDRVRSHTALQRRDATWHHDQDSATSLDSTADLAGAHLDALVVREAMALLPAPQRQALELAYLDGHTYSTVARLMQAPVGTTKTRIRTALRSLGSQLHDPDLITA</sequence>
<dbReference type="SUPFAM" id="SSF88659">
    <property type="entry name" value="Sigma3 and sigma4 domains of RNA polymerase sigma factors"/>
    <property type="match status" value="1"/>
</dbReference>
<keyword evidence="2" id="KW-0805">Transcription regulation</keyword>
<comment type="similarity">
    <text evidence="1">Belongs to the sigma-70 factor family. ECF subfamily.</text>
</comment>
<dbReference type="OrthoDB" id="9784272at2"/>
<gene>
    <name evidence="7" type="ORF">EUA93_10395</name>
</gene>
<name>A0A4Q2S0N9_9ACTN</name>
<dbReference type="PANTHER" id="PTHR43133">
    <property type="entry name" value="RNA POLYMERASE ECF-TYPE SIGMA FACTO"/>
    <property type="match status" value="1"/>
</dbReference>
<dbReference type="InterPro" id="IPR007627">
    <property type="entry name" value="RNA_pol_sigma70_r2"/>
</dbReference>
<comment type="caution">
    <text evidence="7">The sequence shown here is derived from an EMBL/GenBank/DDBJ whole genome shotgun (WGS) entry which is preliminary data.</text>
</comment>
<dbReference type="GO" id="GO:0016987">
    <property type="term" value="F:sigma factor activity"/>
    <property type="evidence" value="ECO:0007669"/>
    <property type="project" value="UniProtKB-KW"/>
</dbReference>
<dbReference type="InterPro" id="IPR014284">
    <property type="entry name" value="RNA_pol_sigma-70_dom"/>
</dbReference>
<keyword evidence="3" id="KW-0731">Sigma factor</keyword>
<dbReference type="Proteomes" id="UP000294071">
    <property type="component" value="Unassembled WGS sequence"/>
</dbReference>
<dbReference type="CDD" id="cd06171">
    <property type="entry name" value="Sigma70_r4"/>
    <property type="match status" value="1"/>
</dbReference>
<dbReference type="Gene3D" id="1.10.10.10">
    <property type="entry name" value="Winged helix-like DNA-binding domain superfamily/Winged helix DNA-binding domain"/>
    <property type="match status" value="1"/>
</dbReference>
<evidence type="ECO:0000256" key="2">
    <source>
        <dbReference type="ARBA" id="ARBA00023015"/>
    </source>
</evidence>
<dbReference type="InterPro" id="IPR013324">
    <property type="entry name" value="RNA_pol_sigma_r3/r4-like"/>
</dbReference>
<evidence type="ECO:0000256" key="3">
    <source>
        <dbReference type="ARBA" id="ARBA00023082"/>
    </source>
</evidence>
<reference evidence="7 8" key="1">
    <citation type="submission" date="2019-01" db="EMBL/GenBank/DDBJ databases">
        <title>Novel species of Nocardioides.</title>
        <authorList>
            <person name="Liu Q."/>
            <person name="Xin Y.-H."/>
        </authorList>
    </citation>
    <scope>NUCLEOTIDE SEQUENCE [LARGE SCALE GENOMIC DNA]</scope>
    <source>
        <strain evidence="7 8">CGMCC 4.6882</strain>
    </source>
</reference>
<dbReference type="AlphaFoldDB" id="A0A4Q2S0N9"/>
<proteinExistence type="inferred from homology"/>
<accession>A0A4Q2S0N9</accession>
<dbReference type="InterPro" id="IPR013325">
    <property type="entry name" value="RNA_pol_sigma_r2"/>
</dbReference>
<organism evidence="7 8">
    <name type="scientific">Nocardioides oleivorans</name>
    <dbReference type="NCBI Taxonomy" id="273676"/>
    <lineage>
        <taxon>Bacteria</taxon>
        <taxon>Bacillati</taxon>
        <taxon>Actinomycetota</taxon>
        <taxon>Actinomycetes</taxon>
        <taxon>Propionibacteriales</taxon>
        <taxon>Nocardioidaceae</taxon>
        <taxon>Nocardioides</taxon>
    </lineage>
</organism>
<dbReference type="NCBIfam" id="TIGR02937">
    <property type="entry name" value="sigma70-ECF"/>
    <property type="match status" value="1"/>
</dbReference>
<evidence type="ECO:0000256" key="1">
    <source>
        <dbReference type="ARBA" id="ARBA00010641"/>
    </source>
</evidence>
<evidence type="ECO:0000313" key="8">
    <source>
        <dbReference type="Proteomes" id="UP000294071"/>
    </source>
</evidence>
<dbReference type="EMBL" id="SDWT01000001">
    <property type="protein sequence ID" value="RYB94716.1"/>
    <property type="molecule type" value="Genomic_DNA"/>
</dbReference>
<evidence type="ECO:0000256" key="4">
    <source>
        <dbReference type="ARBA" id="ARBA00023163"/>
    </source>
</evidence>
<dbReference type="Pfam" id="PF04542">
    <property type="entry name" value="Sigma70_r2"/>
    <property type="match status" value="1"/>
</dbReference>
<feature type="domain" description="RNA polymerase sigma-70 region 2" evidence="5">
    <location>
        <begin position="37"/>
        <end position="104"/>
    </location>
</feature>
<evidence type="ECO:0000259" key="5">
    <source>
        <dbReference type="Pfam" id="PF04542"/>
    </source>
</evidence>
<dbReference type="GO" id="GO:0003677">
    <property type="term" value="F:DNA binding"/>
    <property type="evidence" value="ECO:0007669"/>
    <property type="project" value="InterPro"/>
</dbReference>
<evidence type="ECO:0000259" key="6">
    <source>
        <dbReference type="Pfam" id="PF08281"/>
    </source>
</evidence>
<dbReference type="InterPro" id="IPR013249">
    <property type="entry name" value="RNA_pol_sigma70_r4_t2"/>
</dbReference>
<dbReference type="GO" id="GO:0006352">
    <property type="term" value="P:DNA-templated transcription initiation"/>
    <property type="evidence" value="ECO:0007669"/>
    <property type="project" value="InterPro"/>
</dbReference>